<evidence type="ECO:0000259" key="2">
    <source>
        <dbReference type="Pfam" id="PF00144"/>
    </source>
</evidence>
<sequence length="378" mass="41196">MVQPLHRLLVLVLALLGAQVAAAALPDLDAFDRHFRDTLAEQGIPGGAYAVIAQGRVLRVQGHGLRAVGGSDPVDADTVFRLASVSKTFAGPLAVQLAQEGRLDLSDSLAQQLPQLRFKRAELSQRLRVEDLLGQSTGLVPNAYDNLIDDGLALERILPRFRELDAICAPRSCYSYQNIAFAQVEPILARAGGAGYAELVERRLFRPLGMQGASFGLDALTAESNHARPHRREAGRWVEAELKPGYYQLAPAAGINASARDLGQWLLAQMGGQPDALSPAVVATVTTPRVRTPRELKRRLWGQLLDEAHYALGWRVYRIGESPLNYHSGWVKGYVAEIAWSPTHQIGLALLLNAESPAIGRISTAFWAQVHDRPVPTP</sequence>
<dbReference type="SUPFAM" id="SSF56601">
    <property type="entry name" value="beta-lactamase/transpeptidase-like"/>
    <property type="match status" value="1"/>
</dbReference>
<protein>
    <submittedName>
        <fullName evidence="3">Beta-lactamase class C</fullName>
    </submittedName>
</protein>
<dbReference type="InterPro" id="IPR050491">
    <property type="entry name" value="AmpC-like"/>
</dbReference>
<reference evidence="3 4" key="1">
    <citation type="submission" date="2016-10" db="EMBL/GenBank/DDBJ databases">
        <authorList>
            <person name="de Groot N.N."/>
        </authorList>
    </citation>
    <scope>NUCLEOTIDE SEQUENCE [LARGE SCALE GENOMIC DNA]</scope>
    <source>
        <strain evidence="3 4">DSM 16957</strain>
    </source>
</reference>
<dbReference type="PANTHER" id="PTHR46825:SF15">
    <property type="entry name" value="BETA-LACTAMASE-RELATED DOMAIN-CONTAINING PROTEIN"/>
    <property type="match status" value="1"/>
</dbReference>
<dbReference type="InterPro" id="IPR012338">
    <property type="entry name" value="Beta-lactam/transpept-like"/>
</dbReference>
<dbReference type="Gene3D" id="3.40.710.10">
    <property type="entry name" value="DD-peptidase/beta-lactamase superfamily"/>
    <property type="match status" value="1"/>
</dbReference>
<evidence type="ECO:0000313" key="3">
    <source>
        <dbReference type="EMBL" id="SDD87084.1"/>
    </source>
</evidence>
<dbReference type="Proteomes" id="UP000199603">
    <property type="component" value="Unassembled WGS sequence"/>
</dbReference>
<accession>A0A1G6Y9B1</accession>
<keyword evidence="4" id="KW-1185">Reference proteome</keyword>
<evidence type="ECO:0000313" key="4">
    <source>
        <dbReference type="Proteomes" id="UP000199603"/>
    </source>
</evidence>
<gene>
    <name evidence="3" type="ORF">SAMN04488509_10947</name>
</gene>
<proteinExistence type="predicted"/>
<evidence type="ECO:0000256" key="1">
    <source>
        <dbReference type="SAM" id="SignalP"/>
    </source>
</evidence>
<dbReference type="STRING" id="265719.SAMN04488509_10947"/>
<dbReference type="AlphaFoldDB" id="A0A1G6Y9B1"/>
<dbReference type="RefSeq" id="WP_091243715.1">
    <property type="nucleotide sequence ID" value="NZ_FNAG01000009.1"/>
</dbReference>
<name>A0A1G6Y9B1_9GAMM</name>
<organism evidence="3 4">
    <name type="scientific">Aquimonas voraii</name>
    <dbReference type="NCBI Taxonomy" id="265719"/>
    <lineage>
        <taxon>Bacteria</taxon>
        <taxon>Pseudomonadati</taxon>
        <taxon>Pseudomonadota</taxon>
        <taxon>Gammaproteobacteria</taxon>
        <taxon>Lysobacterales</taxon>
        <taxon>Lysobacteraceae</taxon>
        <taxon>Aquimonas</taxon>
    </lineage>
</organism>
<dbReference type="InterPro" id="IPR001466">
    <property type="entry name" value="Beta-lactam-related"/>
</dbReference>
<dbReference type="EMBL" id="FNAG01000009">
    <property type="protein sequence ID" value="SDD87084.1"/>
    <property type="molecule type" value="Genomic_DNA"/>
</dbReference>
<dbReference type="PANTHER" id="PTHR46825">
    <property type="entry name" value="D-ALANYL-D-ALANINE-CARBOXYPEPTIDASE/ENDOPEPTIDASE AMPH"/>
    <property type="match status" value="1"/>
</dbReference>
<dbReference type="OrthoDB" id="119951at2"/>
<feature type="domain" description="Beta-lactamase-related" evidence="2">
    <location>
        <begin position="31"/>
        <end position="357"/>
    </location>
</feature>
<feature type="chain" id="PRO_5011654885" evidence="1">
    <location>
        <begin position="24"/>
        <end position="378"/>
    </location>
</feature>
<keyword evidence="1" id="KW-0732">Signal</keyword>
<feature type="signal peptide" evidence="1">
    <location>
        <begin position="1"/>
        <end position="23"/>
    </location>
</feature>
<dbReference type="Pfam" id="PF00144">
    <property type="entry name" value="Beta-lactamase"/>
    <property type="match status" value="1"/>
</dbReference>